<evidence type="ECO:0000256" key="1">
    <source>
        <dbReference type="PROSITE-ProRule" id="PRU00409"/>
    </source>
</evidence>
<protein>
    <submittedName>
        <fullName evidence="3">Cyanophycin synthetase</fullName>
        <ecNumber evidence="3">6.3.2.29</ecNumber>
    </submittedName>
</protein>
<keyword evidence="4" id="KW-1185">Reference proteome</keyword>
<dbReference type="Gene3D" id="3.30.470.20">
    <property type="entry name" value="ATP-grasp fold, B domain"/>
    <property type="match status" value="2"/>
</dbReference>
<organism evidence="3 4">
    <name type="scientific">Roseibium album</name>
    <dbReference type="NCBI Taxonomy" id="311410"/>
    <lineage>
        <taxon>Bacteria</taxon>
        <taxon>Pseudomonadati</taxon>
        <taxon>Pseudomonadota</taxon>
        <taxon>Alphaproteobacteria</taxon>
        <taxon>Hyphomicrobiales</taxon>
        <taxon>Stappiaceae</taxon>
        <taxon>Roseibium</taxon>
    </lineage>
</organism>
<dbReference type="AlphaFoldDB" id="A0A0M6Z8R0"/>
<gene>
    <name evidence="3" type="primary">cphA</name>
    <name evidence="3" type="ORF">LA5096_01267</name>
</gene>
<reference evidence="4" key="1">
    <citation type="submission" date="2015-07" db="EMBL/GenBank/DDBJ databases">
        <authorList>
            <person name="Rodrigo-Torres Lidia"/>
            <person name="Arahal R.David."/>
        </authorList>
    </citation>
    <scope>NUCLEOTIDE SEQUENCE [LARGE SCALE GENOMIC DNA]</scope>
    <source>
        <strain evidence="4">CECT 5096</strain>
    </source>
</reference>
<evidence type="ECO:0000313" key="4">
    <source>
        <dbReference type="Proteomes" id="UP000049983"/>
    </source>
</evidence>
<dbReference type="InterPro" id="IPR011761">
    <property type="entry name" value="ATP-grasp"/>
</dbReference>
<dbReference type="GO" id="GO:0005524">
    <property type="term" value="F:ATP binding"/>
    <property type="evidence" value="ECO:0007669"/>
    <property type="project" value="UniProtKB-UniRule"/>
</dbReference>
<dbReference type="EMBL" id="CXWC01000002">
    <property type="protein sequence ID" value="CTQ66905.1"/>
    <property type="molecule type" value="Genomic_DNA"/>
</dbReference>
<keyword evidence="3" id="KW-0436">Ligase</keyword>
<dbReference type="Pfam" id="PF08443">
    <property type="entry name" value="RimK"/>
    <property type="match status" value="2"/>
</dbReference>
<dbReference type="InterPro" id="IPR013815">
    <property type="entry name" value="ATP_grasp_subdomain_1"/>
</dbReference>
<dbReference type="GO" id="GO:0071160">
    <property type="term" value="F:cyanophycin synthetase activity (L-aspartate-adding)"/>
    <property type="evidence" value="ECO:0007669"/>
    <property type="project" value="UniProtKB-EC"/>
</dbReference>
<dbReference type="GO" id="GO:0009432">
    <property type="term" value="P:SOS response"/>
    <property type="evidence" value="ECO:0007669"/>
    <property type="project" value="TreeGrafter"/>
</dbReference>
<dbReference type="Proteomes" id="UP000049983">
    <property type="component" value="Unassembled WGS sequence"/>
</dbReference>
<name>A0A0M6Z8R0_9HYPH</name>
<feature type="domain" description="ATP-grasp" evidence="2">
    <location>
        <begin position="61"/>
        <end position="310"/>
    </location>
</feature>
<evidence type="ECO:0000259" key="2">
    <source>
        <dbReference type="PROSITE" id="PS50975"/>
    </source>
</evidence>
<dbReference type="InterPro" id="IPR013651">
    <property type="entry name" value="ATP-grasp_RimK-type"/>
</dbReference>
<dbReference type="PROSITE" id="PS50975">
    <property type="entry name" value="ATP_GRASP"/>
    <property type="match status" value="1"/>
</dbReference>
<dbReference type="GO" id="GO:0005737">
    <property type="term" value="C:cytoplasm"/>
    <property type="evidence" value="ECO:0007669"/>
    <property type="project" value="TreeGrafter"/>
</dbReference>
<dbReference type="Gene3D" id="3.30.1490.20">
    <property type="entry name" value="ATP-grasp fold, A domain"/>
    <property type="match status" value="1"/>
</dbReference>
<dbReference type="PANTHER" id="PTHR21621:SF0">
    <property type="entry name" value="BETA-CITRYLGLUTAMATE SYNTHASE B-RELATED"/>
    <property type="match status" value="1"/>
</dbReference>
<evidence type="ECO:0000313" key="3">
    <source>
        <dbReference type="EMBL" id="CTQ66905.1"/>
    </source>
</evidence>
<dbReference type="STRING" id="311410.LA5095_02411"/>
<proteinExistence type="predicted"/>
<dbReference type="EC" id="6.3.2.29" evidence="3"/>
<sequence>MFRLLEPFCAQKNLRLIAGDPHGHAGLIESPEGKRWYFKGARFDINPFGSAEIANDKAYTAKFLDMNGVAVPATLLVFGSDIKDGKPLNKDVLDFAAKQDYALFVKPNCGKEGRDVVRVDSYDALHTALREIASRHAQILVQKEMKGRDIRIVVLDGDVLCAIERRPPQVTGDGRRPVSELVVADDRSSPADSRFADQLSLQGLTPESVPAAGQIVSVLPVSNLSSGGSAQIITDKIAPDLLDIACKSTRSLGLRYAGVDLIVPEETDPGSAPVVLEVNAAPGLSNLYRQGHQEAGLVKEIYTRLFDAMFSN</sequence>
<keyword evidence="1" id="KW-0067">ATP-binding</keyword>
<accession>A0A0M6Z8R0</accession>
<keyword evidence="1" id="KW-0547">Nucleotide-binding</keyword>
<dbReference type="GO" id="GO:0018169">
    <property type="term" value="F:ribosomal S6-glutamic acid ligase activity"/>
    <property type="evidence" value="ECO:0007669"/>
    <property type="project" value="TreeGrafter"/>
</dbReference>
<dbReference type="GO" id="GO:0046872">
    <property type="term" value="F:metal ion binding"/>
    <property type="evidence" value="ECO:0007669"/>
    <property type="project" value="InterPro"/>
</dbReference>
<dbReference type="SUPFAM" id="SSF56059">
    <property type="entry name" value="Glutathione synthetase ATP-binding domain-like"/>
    <property type="match status" value="1"/>
</dbReference>
<dbReference type="PANTHER" id="PTHR21621">
    <property type="entry name" value="RIBOSOMAL PROTEIN S6 MODIFICATION PROTEIN"/>
    <property type="match status" value="1"/>
</dbReference>